<evidence type="ECO:0000259" key="10">
    <source>
        <dbReference type="PROSITE" id="PS51514"/>
    </source>
</evidence>
<feature type="compositionally biased region" description="Polar residues" evidence="8">
    <location>
        <begin position="203"/>
        <end position="215"/>
    </location>
</feature>
<feature type="compositionally biased region" description="Polar residues" evidence="8">
    <location>
        <begin position="1036"/>
        <end position="1048"/>
    </location>
</feature>
<keyword evidence="7" id="KW-0175">Coiled coil</keyword>
<dbReference type="InterPro" id="IPR011011">
    <property type="entry name" value="Znf_FYVE_PHD"/>
</dbReference>
<feature type="compositionally biased region" description="Polar residues" evidence="8">
    <location>
        <begin position="1115"/>
        <end position="1124"/>
    </location>
</feature>
<keyword evidence="2" id="KW-0677">Repeat</keyword>
<dbReference type="InterPro" id="IPR051210">
    <property type="entry name" value="Ub_ligase/GEF_domain"/>
</dbReference>
<evidence type="ECO:0000259" key="9">
    <source>
        <dbReference type="PROSITE" id="PS50178"/>
    </source>
</evidence>
<dbReference type="InterPro" id="IPR009091">
    <property type="entry name" value="RCC1/BLIP-II"/>
</dbReference>
<dbReference type="SUPFAM" id="SSF50985">
    <property type="entry name" value="RCC1/BLIP-II"/>
    <property type="match status" value="1"/>
</dbReference>
<dbReference type="GO" id="GO:0008270">
    <property type="term" value="F:zinc ion binding"/>
    <property type="evidence" value="ECO:0007669"/>
    <property type="project" value="UniProtKB-KW"/>
</dbReference>
<evidence type="ECO:0000256" key="5">
    <source>
        <dbReference type="PROSITE-ProRule" id="PRU00091"/>
    </source>
</evidence>
<dbReference type="Pfam" id="PF01363">
    <property type="entry name" value="FYVE"/>
    <property type="match status" value="1"/>
</dbReference>
<dbReference type="InterPro" id="IPR058923">
    <property type="entry name" value="RCC1-like_dom"/>
</dbReference>
<feature type="repeat" description="RCC1" evidence="6">
    <location>
        <begin position="427"/>
        <end position="478"/>
    </location>
</feature>
<proteinExistence type="predicted"/>
<dbReference type="Pfam" id="PF25390">
    <property type="entry name" value="WD40_RLD"/>
    <property type="match status" value="1"/>
</dbReference>
<dbReference type="PROSITE" id="PS00626">
    <property type="entry name" value="RCC1_2"/>
    <property type="match status" value="2"/>
</dbReference>
<feature type="repeat" description="RCC1" evidence="6">
    <location>
        <begin position="593"/>
        <end position="644"/>
    </location>
</feature>
<dbReference type="Pfam" id="PF13713">
    <property type="entry name" value="BRX_N"/>
    <property type="match status" value="1"/>
</dbReference>
<dbReference type="OrthoDB" id="5981550at2759"/>
<dbReference type="InterPro" id="IPR013591">
    <property type="entry name" value="Brevis_radix_dom"/>
</dbReference>
<evidence type="ECO:0000256" key="6">
    <source>
        <dbReference type="PROSITE-ProRule" id="PRU00235"/>
    </source>
</evidence>
<feature type="coiled-coil region" evidence="7">
    <location>
        <begin position="842"/>
        <end position="869"/>
    </location>
</feature>
<comment type="caution">
    <text evidence="11">The sequence shown here is derived from an EMBL/GenBank/DDBJ whole genome shotgun (WGS) entry which is preliminary data.</text>
</comment>
<dbReference type="SMART" id="SM00064">
    <property type="entry name" value="FYVE"/>
    <property type="match status" value="1"/>
</dbReference>
<feature type="compositionally biased region" description="Low complexity" evidence="8">
    <location>
        <begin position="816"/>
        <end position="826"/>
    </location>
</feature>
<feature type="repeat" description="RCC1" evidence="6">
    <location>
        <begin position="372"/>
        <end position="426"/>
    </location>
</feature>
<dbReference type="SUPFAM" id="SSF50729">
    <property type="entry name" value="PH domain-like"/>
    <property type="match status" value="1"/>
</dbReference>
<name>A0A7J7M7X8_9MAGN</name>
<evidence type="ECO:0000256" key="8">
    <source>
        <dbReference type="SAM" id="MobiDB-lite"/>
    </source>
</evidence>
<feature type="region of interest" description="Disordered" evidence="8">
    <location>
        <begin position="998"/>
        <end position="1048"/>
    </location>
</feature>
<keyword evidence="12" id="KW-1185">Reference proteome</keyword>
<evidence type="ECO:0000313" key="12">
    <source>
        <dbReference type="Proteomes" id="UP000541444"/>
    </source>
</evidence>
<dbReference type="Proteomes" id="UP000541444">
    <property type="component" value="Unassembled WGS sequence"/>
</dbReference>
<dbReference type="PRINTS" id="PR00633">
    <property type="entry name" value="RCCNDNSATION"/>
</dbReference>
<feature type="repeat" description="RCC1" evidence="6">
    <location>
        <begin position="489"/>
        <end position="540"/>
    </location>
</feature>
<dbReference type="CDD" id="cd13365">
    <property type="entry name" value="PH_PLC_plant-like"/>
    <property type="match status" value="1"/>
</dbReference>
<keyword evidence="1" id="KW-0479">Metal-binding</keyword>
<dbReference type="InterPro" id="IPR027988">
    <property type="entry name" value="BRX_N"/>
</dbReference>
<organism evidence="11 12">
    <name type="scientific">Kingdonia uniflora</name>
    <dbReference type="NCBI Taxonomy" id="39325"/>
    <lineage>
        <taxon>Eukaryota</taxon>
        <taxon>Viridiplantae</taxon>
        <taxon>Streptophyta</taxon>
        <taxon>Embryophyta</taxon>
        <taxon>Tracheophyta</taxon>
        <taxon>Spermatophyta</taxon>
        <taxon>Magnoliopsida</taxon>
        <taxon>Ranunculales</taxon>
        <taxon>Circaeasteraceae</taxon>
        <taxon>Kingdonia</taxon>
    </lineage>
</organism>
<dbReference type="SUPFAM" id="SSF57903">
    <property type="entry name" value="FYVE/PHD zinc finger"/>
    <property type="match status" value="1"/>
</dbReference>
<dbReference type="FunFam" id="2.130.10.30:FF:000028">
    <property type="entry name" value="PH, RCC1 and FYVE domains-containing protein 1"/>
    <property type="match status" value="1"/>
</dbReference>
<dbReference type="InterPro" id="IPR001849">
    <property type="entry name" value="PH_domain"/>
</dbReference>
<evidence type="ECO:0000256" key="2">
    <source>
        <dbReference type="ARBA" id="ARBA00022737"/>
    </source>
</evidence>
<dbReference type="PANTHER" id="PTHR22870">
    <property type="entry name" value="REGULATOR OF CHROMOSOME CONDENSATION"/>
    <property type="match status" value="1"/>
</dbReference>
<protein>
    <submittedName>
        <fullName evidence="11">Uncharacterized protein</fullName>
    </submittedName>
</protein>
<feature type="region of interest" description="Disordered" evidence="8">
    <location>
        <begin position="946"/>
        <end position="969"/>
    </location>
</feature>
<dbReference type="PROSITE" id="PS50178">
    <property type="entry name" value="ZF_FYVE"/>
    <property type="match status" value="1"/>
</dbReference>
<feature type="region of interest" description="Disordered" evidence="8">
    <location>
        <begin position="199"/>
        <end position="233"/>
    </location>
</feature>
<feature type="repeat" description="RCC1" evidence="6">
    <location>
        <begin position="257"/>
        <end position="315"/>
    </location>
</feature>
<evidence type="ECO:0000256" key="3">
    <source>
        <dbReference type="ARBA" id="ARBA00022771"/>
    </source>
</evidence>
<keyword evidence="4" id="KW-0862">Zinc</keyword>
<dbReference type="AlphaFoldDB" id="A0A7J7M7X8"/>
<evidence type="ECO:0000256" key="1">
    <source>
        <dbReference type="ARBA" id="ARBA00022723"/>
    </source>
</evidence>
<feature type="region of interest" description="Disordered" evidence="8">
    <location>
        <begin position="807"/>
        <end position="838"/>
    </location>
</feature>
<dbReference type="Gene3D" id="3.30.40.10">
    <property type="entry name" value="Zinc/RING finger domain, C3HC4 (zinc finger)"/>
    <property type="match status" value="1"/>
</dbReference>
<evidence type="ECO:0000256" key="4">
    <source>
        <dbReference type="ARBA" id="ARBA00022833"/>
    </source>
</evidence>
<feature type="domain" description="FYVE-type" evidence="9">
    <location>
        <begin position="647"/>
        <end position="709"/>
    </location>
</feature>
<dbReference type="InterPro" id="IPR000306">
    <property type="entry name" value="Znf_FYVE"/>
</dbReference>
<dbReference type="PANTHER" id="PTHR22870:SF352">
    <property type="entry name" value="REGULATOR OF CHROMOSOME CONDENSATION (RCC1) FAMILY PROTEIN"/>
    <property type="match status" value="1"/>
</dbReference>
<dbReference type="Gene3D" id="2.30.29.30">
    <property type="entry name" value="Pleckstrin-homology domain (PH domain)/Phosphotyrosine-binding domain (PTB)"/>
    <property type="match status" value="1"/>
</dbReference>
<feature type="domain" description="BRX" evidence="10">
    <location>
        <begin position="1055"/>
        <end position="1110"/>
    </location>
</feature>
<feature type="repeat" description="RCC1" evidence="6">
    <location>
        <begin position="316"/>
        <end position="371"/>
    </location>
</feature>
<dbReference type="Pfam" id="PF08381">
    <property type="entry name" value="BRX"/>
    <property type="match status" value="1"/>
</dbReference>
<dbReference type="Pfam" id="PF16457">
    <property type="entry name" value="PH_12"/>
    <property type="match status" value="1"/>
</dbReference>
<dbReference type="PROSITE" id="PS51514">
    <property type="entry name" value="BRX"/>
    <property type="match status" value="1"/>
</dbReference>
<evidence type="ECO:0000256" key="7">
    <source>
        <dbReference type="SAM" id="Coils"/>
    </source>
</evidence>
<dbReference type="InterPro" id="IPR000408">
    <property type="entry name" value="Reg_chr_condens"/>
</dbReference>
<keyword evidence="3 5" id="KW-0863">Zinc-finger</keyword>
<reference evidence="11 12" key="1">
    <citation type="journal article" date="2020" name="IScience">
        <title>Genome Sequencing of the Endangered Kingdonia uniflora (Circaeasteraceae, Ranunculales) Reveals Potential Mechanisms of Evolutionary Specialization.</title>
        <authorList>
            <person name="Sun Y."/>
            <person name="Deng T."/>
            <person name="Zhang A."/>
            <person name="Moore M.J."/>
            <person name="Landis J.B."/>
            <person name="Lin N."/>
            <person name="Zhang H."/>
            <person name="Zhang X."/>
            <person name="Huang J."/>
            <person name="Zhang X."/>
            <person name="Sun H."/>
            <person name="Wang H."/>
        </authorList>
    </citation>
    <scope>NUCLEOTIDE SEQUENCE [LARGE SCALE GENOMIC DNA]</scope>
    <source>
        <strain evidence="11">TB1705</strain>
        <tissue evidence="11">Leaf</tissue>
    </source>
</reference>
<feature type="region of interest" description="Disordered" evidence="8">
    <location>
        <begin position="1108"/>
        <end position="1138"/>
    </location>
</feature>
<feature type="repeat" description="RCC1" evidence="6">
    <location>
        <begin position="541"/>
        <end position="592"/>
    </location>
</feature>
<gene>
    <name evidence="11" type="ORF">GIB67_026863</name>
</gene>
<dbReference type="InterPro" id="IPR013083">
    <property type="entry name" value="Znf_RING/FYVE/PHD"/>
</dbReference>
<dbReference type="PROSITE" id="PS50012">
    <property type="entry name" value="RCC1_3"/>
    <property type="match status" value="7"/>
</dbReference>
<dbReference type="InterPro" id="IPR011993">
    <property type="entry name" value="PH-like_dom_sf"/>
</dbReference>
<evidence type="ECO:0000313" key="11">
    <source>
        <dbReference type="EMBL" id="KAF6150942.1"/>
    </source>
</evidence>
<accession>A0A7J7M7X8</accession>
<dbReference type="InterPro" id="IPR017455">
    <property type="entry name" value="Znf_FYVE-rel"/>
</dbReference>
<sequence>MRAFIVKSIYITTKCTHNVRRLVVSRLTLISLRPLGENVHSEALIALKKGTRLIKYSRKGKPKLCPFRLSSDETTLLWYSREEERSLALSSISKIIPGQRTAVFRRYRCPEKDYLSFSLLYNNGERSLDLICRDKFEVEVWFTGLKALITPGQHNRHTRSDNPDIHGAADFLQNGCPFGATLEITSSLPRSINTKQLAELGPTESNLNVRRSNVGSDRANMQPRTSSSTGDGFRISISSAPSCSSQGSGPDEIDNMGDVYIWGEVWCDGSVADGSKNASPSKNDVLLPKPLETNLVLDVLQISCGVKHAAFVTKQGAVFTWGEESGGLLGHAIDKDFSSPKIIECFDLNNSLNTAEYVSCGEYHTCVISGSGELFTWGDGTLNVGLLGHPTDVSHWLPKRISGPLEGFQVSSIACGTWHSALSTSDGKLFTFGDGTFGALGHGDQESVAYPREVESLSGLKTVKVACGVWHTAAIIEVVGQLGANLSSRKLFTWGAGDKYRLGHGDKEPRLVPTCIPSLVDYNFQQIACGHDITVALTTSGHVFTMGSTAYGQLGNPLSDGKLPVLVQDKLVGQFVDEISCGAFHVAVLASASGIFTWGKGSNGRLGHGDVEDRKGPTLVEALKDRCVKSIACGFNFTASICIHKSGPEQSNCNGCRQPFSFTRKRHSCYHCGQVYCHSCSSKKALKPLLATTSGKPLRVCDSCYAKLKAIEIGTDMNSNIRRDITPPRRWVETRERFDKGDFRSKVLISPSTEPVKYLEIKSSKHGTKTDSLSIIRASQVPSLLQLKDVAFPSTLSVLQNALKPVATSTPQQTLPSRPVSPYTRRPSPPRSTTPVFPKSIIDNLKKTNELLNQEVLKMHSQVRSLRQKCDLQDVELQKSQQKTQKATSLAEEKSLNCIVAKEAFRFIEFQLKGMKDKLPPEVHENEHFKAIQMKIESFLKTDNVDTSEAHFPPPTDSSVSNEQNMPDEPHLVNEISATAALHTEMDDNLEATLATVESNGQRISDSHESIENDSSPRISHNDEGNVPQVYDHQKGINNDARSPRSSMVKNDGNIEVIEQFEPGVFVTLVRLKNGTKVFKRVKFSKKRFSGKQAEVWWKENQSRVLQKYHRQGNRNESSTSAAPTPTEEEDATSSSKT</sequence>
<dbReference type="EMBL" id="JACGCM010001723">
    <property type="protein sequence ID" value="KAF6150942.1"/>
    <property type="molecule type" value="Genomic_DNA"/>
</dbReference>
<dbReference type="Gene3D" id="2.130.10.30">
    <property type="entry name" value="Regulator of chromosome condensation 1/beta-lactamase-inhibitor protein II"/>
    <property type="match status" value="3"/>
</dbReference>